<evidence type="ECO:0000256" key="1">
    <source>
        <dbReference type="SAM" id="Phobius"/>
    </source>
</evidence>
<dbReference type="Gene3D" id="2.60.40.740">
    <property type="match status" value="1"/>
</dbReference>
<dbReference type="Pfam" id="PF13573">
    <property type="entry name" value="SprB"/>
    <property type="match status" value="2"/>
</dbReference>
<accession>A0A9D7SXF3</accession>
<proteinExistence type="predicted"/>
<dbReference type="SUPFAM" id="SSF63825">
    <property type="entry name" value="YWTD domain"/>
    <property type="match status" value="1"/>
</dbReference>
<dbReference type="Proteomes" id="UP000808337">
    <property type="component" value="Unassembled WGS sequence"/>
</dbReference>
<feature type="transmembrane region" description="Helical" evidence="1">
    <location>
        <begin position="21"/>
        <end position="39"/>
    </location>
</feature>
<organism evidence="2 3">
    <name type="scientific">Candidatus Opimibacter skivensis</name>
    <dbReference type="NCBI Taxonomy" id="2982028"/>
    <lineage>
        <taxon>Bacteria</taxon>
        <taxon>Pseudomonadati</taxon>
        <taxon>Bacteroidota</taxon>
        <taxon>Saprospiria</taxon>
        <taxon>Saprospirales</taxon>
        <taxon>Saprospiraceae</taxon>
        <taxon>Candidatus Opimibacter</taxon>
    </lineage>
</organism>
<keyword evidence="1" id="KW-0472">Membrane</keyword>
<dbReference type="InterPro" id="IPR025667">
    <property type="entry name" value="SprB_repeat"/>
</dbReference>
<evidence type="ECO:0000313" key="2">
    <source>
        <dbReference type="EMBL" id="MBK9985023.1"/>
    </source>
</evidence>
<gene>
    <name evidence="2" type="ORF">IPP15_22125</name>
</gene>
<dbReference type="InterPro" id="IPR026341">
    <property type="entry name" value="T9SS_type_B"/>
</dbReference>
<keyword evidence="1" id="KW-1133">Transmembrane helix</keyword>
<keyword evidence="1" id="KW-0812">Transmembrane</keyword>
<comment type="caution">
    <text evidence="2">The sequence shown here is derived from an EMBL/GenBank/DDBJ whole genome shotgun (WGS) entry which is preliminary data.</text>
</comment>
<dbReference type="EMBL" id="JADKGY010000032">
    <property type="protein sequence ID" value="MBK9985023.1"/>
    <property type="molecule type" value="Genomic_DNA"/>
</dbReference>
<dbReference type="NCBIfam" id="TIGR04131">
    <property type="entry name" value="Bac_Flav_CTERM"/>
    <property type="match status" value="1"/>
</dbReference>
<name>A0A9D7SXF3_9BACT</name>
<sequence>MIKNYFQVKYYSKAFNLNYWNGAYLSIFPLVFTFFFFNGKLFCQDYYNPSLLTLYKININNSFCECNVQPIGLTDGYDGGISFGPDGNLYYLNTTTNQILQVDILTGNTSIVFTGQATLPHMAGFISVGNGIFYSMGWYLNLSDTLYRWNINSGIVTAIGSTGFRSLSEMTIAGGEIYYLTKDAVPFTYSIVQLDTLTPGNSQVVLTYPLFDELTGISATPFCNTLIGSHVNTDELVLVNLIDGAITPVCYVGNAIGFFISSPLEFAPPPPCVTTLDLDCNDSSGATNADYNSPDYNCLSNGVGIADEDIRMFYDAIISEMTIQITGFVPDVPFELLSMTGSVAGINVSGSGTDMITLSNAGGAKSTDFKDALRLVVYNNISNYPTGGLRTVEVQFTTESGAMSNVATAFIQVNELARVPVDLGPDQQQCDGLTTTFDAGNPGANYNWSTGQHSQTITTGTSGQYIVTVSNGILCPNQDTVELDIIPVIHVSLTGETDICDNEQANMTIENDSPFPMTIEITPDPGSPFTLTDVEGNYTFFDLPGGSTVYTITSIIPSQPACIEMTDSTQAIFVFPTYITNVVESICDGDSIWLGYYWENQAGQYEILFYSIDGCDSTVNFTIDVSPAVNISAQATTCIPAEAGVFITHLNNPTGCDTVVHTTVTFLPSDTTSISLASCNSSNVGVFTQLLQNQDGCDSLVITTVTLTPPQDTTIILQTTCDSSLLGVTQQLLVDQSGCDSLVITSITMAPTDTSYLSSISCDSAAIGIFQLMYSGQDGCDSFVITTVSAGIPDTTYTNTTSCDSSSLGVFEMHFNSQAGCDSTVFTTISYSASDSISVVSSSCDPADVGTFTQSYINRFGCDSIVTTTVSLSLSEQTFINSTTCDPSAAGVFIHTLTNQFGCDSIVTETIDLLASSETFLFSNTCMSSQAGVFITTLTNQNGCDSIVTLTVSLIPADTTIISFSTCDPAQVGINQNTFTNQDGCDSLVIEQTTLYPLPDLQVQVTSDFNGYDISCFGEADGSAIANVSGVSPYSYIWSTGSTDQSITDLSSGLYTVTITDANGCKTDGKITLSDPGPFMISFVVSNPDCFDQHNGSITVEQIGGVLPVRYSIDEINYQSSPSFKGLSGGTYHITARDANDCEKKEIIFINVPLMVNVELGDDQIIEAGDTVLINAIVNVPFDSLASIIWTGLTNPNCPTCLTQPVVPIVTTTYSVSVISVDGCKDEDALTIFLEKNTDIYVPNIFSPNGDIINDKLIISAGSDVEEISSLIIFDRWGNMVFSRDHFQANDPNNAWDGRLKGRELNSAVFAYRLIAKFKDGSQFIREGDVTLLK</sequence>
<dbReference type="Pfam" id="PF13585">
    <property type="entry name" value="CHU_C"/>
    <property type="match status" value="1"/>
</dbReference>
<evidence type="ECO:0000313" key="3">
    <source>
        <dbReference type="Proteomes" id="UP000808337"/>
    </source>
</evidence>
<protein>
    <submittedName>
        <fullName evidence="2">Gliding motility-associated C-terminal domain-containing protein</fullName>
    </submittedName>
</protein>
<reference evidence="2 3" key="1">
    <citation type="submission" date="2020-10" db="EMBL/GenBank/DDBJ databases">
        <title>Connecting structure to function with the recovery of over 1000 high-quality activated sludge metagenome-assembled genomes encoding full-length rRNA genes using long-read sequencing.</title>
        <authorList>
            <person name="Singleton C.M."/>
            <person name="Petriglieri F."/>
            <person name="Kristensen J.M."/>
            <person name="Kirkegaard R.H."/>
            <person name="Michaelsen T.Y."/>
            <person name="Andersen M.H."/>
            <person name="Karst S.M."/>
            <person name="Dueholm M.S."/>
            <person name="Nielsen P.H."/>
            <person name="Albertsen M."/>
        </authorList>
    </citation>
    <scope>NUCLEOTIDE SEQUENCE [LARGE SCALE GENOMIC DNA]</scope>
    <source>
        <strain evidence="2">Ribe_18-Q3-R11-54_MAXAC.273</strain>
    </source>
</reference>